<name>A6NTS6_9FIRM</name>
<dbReference type="Proteomes" id="UP000003639">
    <property type="component" value="Unassembled WGS sequence"/>
</dbReference>
<dbReference type="STRING" id="411467.BACCAP_01605"/>
<accession>A6NTS6</accession>
<feature type="domain" description="6-hydroxymethylpterin diphosphokinase MptE-like" evidence="1">
    <location>
        <begin position="27"/>
        <end position="180"/>
    </location>
</feature>
<sequence>MFHPYQALISRAHTWQSKHFERTAAGKKLEQFRNIHQGESCFLIGNGPSLQAQDLTRIKELGIPSFAFNRIYYIFDQTPWRPDYYISQDEQMLAGCAETVNSLDLAHKFIPANLRWYFDIHIKGAHDFWLEGKRDGAFWFSDDFAHSVCWAQTVMYTAAQLAAYMGFRDIYLIGVDHHFRVSRDINGNVVVDNSVKDYFTEAYNHDRDKLVIPSTDESTATYIAMKEHCDARGIRVYNATRGGRLEVFPRVNLDEVLQTGYIRSH</sequence>
<dbReference type="OrthoDB" id="344900at2"/>
<protein>
    <recommendedName>
        <fullName evidence="1">6-hydroxymethylpterin diphosphokinase MptE-like domain-containing protein</fullName>
    </recommendedName>
</protein>
<evidence type="ECO:0000313" key="3">
    <source>
        <dbReference type="Proteomes" id="UP000003639"/>
    </source>
</evidence>
<reference evidence="2 3" key="2">
    <citation type="submission" date="2007-06" db="EMBL/GenBank/DDBJ databases">
        <title>Draft genome sequence of Pseudoflavonifractor capillosus ATCC 29799.</title>
        <authorList>
            <person name="Sudarsanam P."/>
            <person name="Ley R."/>
            <person name="Guruge J."/>
            <person name="Turnbaugh P.J."/>
            <person name="Mahowald M."/>
            <person name="Liep D."/>
            <person name="Gordon J."/>
        </authorList>
    </citation>
    <scope>NUCLEOTIDE SEQUENCE [LARGE SCALE GENOMIC DNA]</scope>
    <source>
        <strain evidence="2 3">ATCC 29799</strain>
    </source>
</reference>
<evidence type="ECO:0000259" key="1">
    <source>
        <dbReference type="Pfam" id="PF01973"/>
    </source>
</evidence>
<dbReference type="eggNOG" id="COG2604">
    <property type="taxonomic scope" value="Bacteria"/>
</dbReference>
<reference evidence="2 3" key="1">
    <citation type="submission" date="2007-04" db="EMBL/GenBank/DDBJ databases">
        <authorList>
            <person name="Fulton L."/>
            <person name="Clifton S."/>
            <person name="Fulton B."/>
            <person name="Xu J."/>
            <person name="Minx P."/>
            <person name="Pepin K.H."/>
            <person name="Johnson M."/>
            <person name="Thiruvilangam P."/>
            <person name="Bhonagiri V."/>
            <person name="Nash W.E."/>
            <person name="Mardis E.R."/>
            <person name="Wilson R.K."/>
        </authorList>
    </citation>
    <scope>NUCLEOTIDE SEQUENCE [LARGE SCALE GENOMIC DNA]</scope>
    <source>
        <strain evidence="2 3">ATCC 29799</strain>
    </source>
</reference>
<dbReference type="InterPro" id="IPR002826">
    <property type="entry name" value="MptE-like"/>
</dbReference>
<dbReference type="EMBL" id="AAXG02000010">
    <property type="protein sequence ID" value="EDN00839.1"/>
    <property type="molecule type" value="Genomic_DNA"/>
</dbReference>
<dbReference type="Gene3D" id="3.90.1480.10">
    <property type="entry name" value="Alpha-2,3-sialyltransferase"/>
    <property type="match status" value="1"/>
</dbReference>
<evidence type="ECO:0000313" key="2">
    <source>
        <dbReference type="EMBL" id="EDN00839.1"/>
    </source>
</evidence>
<dbReference type="RefSeq" id="WP_006572153.1">
    <property type="nucleotide sequence ID" value="NZ_AAXG02000010.1"/>
</dbReference>
<proteinExistence type="predicted"/>
<comment type="caution">
    <text evidence="2">The sequence shown here is derived from an EMBL/GenBank/DDBJ whole genome shotgun (WGS) entry which is preliminary data.</text>
</comment>
<dbReference type="Pfam" id="PF01973">
    <property type="entry name" value="MptE-like"/>
    <property type="match status" value="1"/>
</dbReference>
<gene>
    <name evidence="2" type="ORF">BACCAP_01605</name>
</gene>
<keyword evidence="3" id="KW-1185">Reference proteome</keyword>
<dbReference type="AlphaFoldDB" id="A6NTS6"/>
<organism evidence="2 3">
    <name type="scientific">Pseudoflavonifractor capillosus ATCC 29799</name>
    <dbReference type="NCBI Taxonomy" id="411467"/>
    <lineage>
        <taxon>Bacteria</taxon>
        <taxon>Bacillati</taxon>
        <taxon>Bacillota</taxon>
        <taxon>Clostridia</taxon>
        <taxon>Eubacteriales</taxon>
        <taxon>Oscillospiraceae</taxon>
        <taxon>Pseudoflavonifractor</taxon>
    </lineage>
</organism>